<dbReference type="PANTHER" id="PTHR23235">
    <property type="entry name" value="KRUEPPEL-LIKE TRANSCRIPTION FACTOR"/>
    <property type="match status" value="1"/>
</dbReference>
<dbReference type="GO" id="GO:0008270">
    <property type="term" value="F:zinc ion binding"/>
    <property type="evidence" value="ECO:0007669"/>
    <property type="project" value="UniProtKB-KW"/>
</dbReference>
<protein>
    <recommendedName>
        <fullName evidence="6">C2H2-type domain-containing protein</fullName>
    </recommendedName>
</protein>
<dbReference type="Pfam" id="PF00096">
    <property type="entry name" value="zf-C2H2"/>
    <property type="match status" value="4"/>
</dbReference>
<dbReference type="Gene3D" id="3.30.160.60">
    <property type="entry name" value="Classic Zinc Finger"/>
    <property type="match status" value="6"/>
</dbReference>
<dbReference type="FunFam" id="3.30.160.60:FF:000217">
    <property type="entry name" value="Combgap, isoform F"/>
    <property type="match status" value="3"/>
</dbReference>
<feature type="domain" description="C2H2-type" evidence="6">
    <location>
        <begin position="402"/>
        <end position="429"/>
    </location>
</feature>
<dbReference type="GO" id="GO:0000978">
    <property type="term" value="F:RNA polymerase II cis-regulatory region sequence-specific DNA binding"/>
    <property type="evidence" value="ECO:0007669"/>
    <property type="project" value="TreeGrafter"/>
</dbReference>
<feature type="domain" description="C2H2-type" evidence="6">
    <location>
        <begin position="318"/>
        <end position="345"/>
    </location>
</feature>
<evidence type="ECO:0000256" key="5">
    <source>
        <dbReference type="ARBA" id="ARBA00023242"/>
    </source>
</evidence>
<name>A0A182IS33_ANOAO</name>
<feature type="domain" description="C2H2-type" evidence="6">
    <location>
        <begin position="458"/>
        <end position="480"/>
    </location>
</feature>
<sequence length="588" mass="64675">MCAAQTNPPASFNYTTWGFAETPRSDSVVEISPNINYTVADGTSALFTAGPSLVVVEMVEGLARCGIHARTSTKKPKPPQAVRSCGSREALRVSLTRRSSRALRMIEVCERENMPYLHLPDGASIIVQKDAKGTIPHTNKSIRRMIVLPHDGSTVQQGTQRIITTSGTTATVSTGHTKKQNEVITNGIIDSKTKTILTTTGAGGAFMSPIGPIQLTAEECNDILMKRAAAAVAANNQHAITNNTDGHHTSISVQVQKVIQGLEEGDDSEAATSNHQLKIEPTLSISPKLEAVEIDYNDYVQADEATPTPNVVPKERPYSCDQCGKSFLLKHHLTTHARVHTGERPHVCVHCGKDFAHKHCLNTHLLLHSTERPYQCQECKKSFTLKHHLLTHSRVHSRERPFVCQECGRSFPLKRHLVTHSKFHAGERPYVCEDCGESFAQKEHLVMHSRFHGSLNPFVCQDCGATFPRKFQLVNHGKLHGRIPHSCTLCGKEFLQKRTLAAHMSREALALHLRLHTGDKSLMTDLCALTAAIPGHLFPAVNQEYSLVGNPANGDATLMTTTPVLEGNTTQVIKYEIIHDTSRQSNVE</sequence>
<dbReference type="SMART" id="SM00355">
    <property type="entry name" value="ZnF_C2H2"/>
    <property type="match status" value="7"/>
</dbReference>
<dbReference type="AlphaFoldDB" id="A0A182IS33"/>
<feature type="domain" description="C2H2-type" evidence="6">
    <location>
        <begin position="485"/>
        <end position="521"/>
    </location>
</feature>
<dbReference type="STRING" id="41427.A0A182IS33"/>
<dbReference type="InterPro" id="IPR013087">
    <property type="entry name" value="Znf_C2H2_type"/>
</dbReference>
<feature type="domain" description="C2H2-type" evidence="6">
    <location>
        <begin position="430"/>
        <end position="457"/>
    </location>
</feature>
<keyword evidence="2" id="KW-0677">Repeat</keyword>
<dbReference type="SUPFAM" id="SSF57667">
    <property type="entry name" value="beta-beta-alpha zinc fingers"/>
    <property type="match status" value="4"/>
</dbReference>
<organism evidence="7">
    <name type="scientific">Anopheles atroparvus</name>
    <name type="common">European mosquito</name>
    <dbReference type="NCBI Taxonomy" id="41427"/>
    <lineage>
        <taxon>Eukaryota</taxon>
        <taxon>Metazoa</taxon>
        <taxon>Ecdysozoa</taxon>
        <taxon>Arthropoda</taxon>
        <taxon>Hexapoda</taxon>
        <taxon>Insecta</taxon>
        <taxon>Pterygota</taxon>
        <taxon>Neoptera</taxon>
        <taxon>Endopterygota</taxon>
        <taxon>Diptera</taxon>
        <taxon>Nematocera</taxon>
        <taxon>Culicoidea</taxon>
        <taxon>Culicidae</taxon>
        <taxon>Anophelinae</taxon>
        <taxon>Anopheles</taxon>
    </lineage>
</organism>
<dbReference type="EnsemblMetazoa" id="AATE004421-RA">
    <property type="protein sequence ID" value="AATE004421-PA.1"/>
    <property type="gene ID" value="AATE004421"/>
</dbReference>
<keyword evidence="3" id="KW-0863">Zinc-finger</keyword>
<dbReference type="PANTHER" id="PTHR23235:SF142">
    <property type="entry name" value="ZINC FINGER PROTEIN 384"/>
    <property type="match status" value="1"/>
</dbReference>
<evidence type="ECO:0000256" key="4">
    <source>
        <dbReference type="ARBA" id="ARBA00022833"/>
    </source>
</evidence>
<feature type="domain" description="C2H2-type" evidence="6">
    <location>
        <begin position="374"/>
        <end position="401"/>
    </location>
</feature>
<evidence type="ECO:0000256" key="3">
    <source>
        <dbReference type="ARBA" id="ARBA00022771"/>
    </source>
</evidence>
<keyword evidence="5" id="KW-0539">Nucleus</keyword>
<dbReference type="FunFam" id="3.30.160.60:FF:000100">
    <property type="entry name" value="Zinc finger 45-like"/>
    <property type="match status" value="1"/>
</dbReference>
<proteinExistence type="predicted"/>
<evidence type="ECO:0000259" key="6">
    <source>
        <dbReference type="PROSITE" id="PS50157"/>
    </source>
</evidence>
<dbReference type="InterPro" id="IPR036236">
    <property type="entry name" value="Znf_C2H2_sf"/>
</dbReference>
<evidence type="ECO:0000256" key="1">
    <source>
        <dbReference type="ARBA" id="ARBA00022723"/>
    </source>
</evidence>
<keyword evidence="4" id="KW-0862">Zinc</keyword>
<keyword evidence="1" id="KW-0479">Metal-binding</keyword>
<dbReference type="VEuPathDB" id="VectorBase:AATE004421"/>
<evidence type="ECO:0000256" key="2">
    <source>
        <dbReference type="ARBA" id="ARBA00022737"/>
    </source>
</evidence>
<dbReference type="FunFam" id="3.30.160.60:FF:000016">
    <property type="entry name" value="zinc finger protein 37 homolog"/>
    <property type="match status" value="1"/>
</dbReference>
<accession>A0A182IS33</accession>
<dbReference type="GO" id="GO:0000981">
    <property type="term" value="F:DNA-binding transcription factor activity, RNA polymerase II-specific"/>
    <property type="evidence" value="ECO:0007669"/>
    <property type="project" value="TreeGrafter"/>
</dbReference>
<dbReference type="PROSITE" id="PS50157">
    <property type="entry name" value="ZINC_FINGER_C2H2_2"/>
    <property type="match status" value="7"/>
</dbReference>
<evidence type="ECO:0000313" key="7">
    <source>
        <dbReference type="EnsemblMetazoa" id="AATE004421-PA.1"/>
    </source>
</evidence>
<dbReference type="PROSITE" id="PS00028">
    <property type="entry name" value="ZINC_FINGER_C2H2_1"/>
    <property type="match status" value="6"/>
</dbReference>
<feature type="domain" description="C2H2-type" evidence="6">
    <location>
        <begin position="346"/>
        <end position="373"/>
    </location>
</feature>
<reference evidence="7" key="1">
    <citation type="submission" date="2022-08" db="UniProtKB">
        <authorList>
            <consortium name="EnsemblMetazoa"/>
        </authorList>
    </citation>
    <scope>IDENTIFICATION</scope>
    <source>
        <strain evidence="7">EBRO</strain>
    </source>
</reference>